<keyword evidence="1" id="KW-0472">Membrane</keyword>
<evidence type="ECO:0000313" key="3">
    <source>
        <dbReference type="Proteomes" id="UP000198287"/>
    </source>
</evidence>
<dbReference type="EMBL" id="LNIX01000067">
    <property type="protein sequence ID" value="OXA36982.1"/>
    <property type="molecule type" value="Genomic_DNA"/>
</dbReference>
<dbReference type="Proteomes" id="UP000198287">
    <property type="component" value="Unassembled WGS sequence"/>
</dbReference>
<keyword evidence="3" id="KW-1185">Reference proteome</keyword>
<proteinExistence type="predicted"/>
<protein>
    <recommendedName>
        <fullName evidence="4">Ionotropic glutamate receptor C-terminal domain-containing protein</fullName>
    </recommendedName>
</protein>
<sequence>MKGALYISPFAVSMSKMFILHSSRNSEAYKIFLACLPYSSNSLMELKPSIINDYSTFLESSWKMHNSNLKGLTLESEVSTKFDPKENTCSAIRRGSKIFSGRIICAHLTLMGKLNFTSVVASEQANPNLTNDYIDYKGVVTIRAVEDGLLYPTYALYTWVPHCGHRDEFKMVTVSFRKRHLEGLKGLLTPLDSYTWAASGISLTLLAVLLTTASLKNSQSLKAGLTFFIQSCHWILSSLSAQYHGTPAILRAVPHFPILIIICVWSFFLLGTVFYQGSMFSSLIAHTPFAVPSTLEYVVESGIQILTTSRIMAGEPRPTSMLRHIMDDVINTTDRSTKLFRTLIDLKSRVNFIFRFYMFEIGLNISEGHEVEFEDGTFKRVKDTFAIINVDYELDEVLEGVGFKGDPYILRHTEFPMFFADVPILISRGCMTSFIIDCCGRLAQSGLYKWWEDLDVLDVLLGNVKDASLKQLYRKLIAKRFFGAKNEIVFEEAKQVTLSALGGVIGLGGGILFFAGVAFVQELVSYQMLQYMAWKCKRGAGVVLTVLKIKILRRVWGFGSFC</sequence>
<evidence type="ECO:0000256" key="1">
    <source>
        <dbReference type="SAM" id="Phobius"/>
    </source>
</evidence>
<name>A0A226CU90_FOLCA</name>
<feature type="transmembrane region" description="Helical" evidence="1">
    <location>
        <begin position="498"/>
        <end position="520"/>
    </location>
</feature>
<dbReference type="AlphaFoldDB" id="A0A226CU90"/>
<reference evidence="2 3" key="1">
    <citation type="submission" date="2015-12" db="EMBL/GenBank/DDBJ databases">
        <title>The genome of Folsomia candida.</title>
        <authorList>
            <person name="Faddeeva A."/>
            <person name="Derks M.F."/>
            <person name="Anvar Y."/>
            <person name="Smit S."/>
            <person name="Van Straalen N."/>
            <person name="Roelofs D."/>
        </authorList>
    </citation>
    <scope>NUCLEOTIDE SEQUENCE [LARGE SCALE GENOMIC DNA]</scope>
    <source>
        <strain evidence="2 3">VU population</strain>
        <tissue evidence="2">Whole body</tissue>
    </source>
</reference>
<feature type="transmembrane region" description="Helical" evidence="1">
    <location>
        <begin position="194"/>
        <end position="213"/>
    </location>
</feature>
<evidence type="ECO:0000313" key="2">
    <source>
        <dbReference type="EMBL" id="OXA36982.1"/>
    </source>
</evidence>
<keyword evidence="1" id="KW-1133">Transmembrane helix</keyword>
<keyword evidence="1" id="KW-0812">Transmembrane</keyword>
<gene>
    <name evidence="2" type="ORF">Fcan01_28259</name>
</gene>
<organism evidence="2 3">
    <name type="scientific">Folsomia candida</name>
    <name type="common">Springtail</name>
    <dbReference type="NCBI Taxonomy" id="158441"/>
    <lineage>
        <taxon>Eukaryota</taxon>
        <taxon>Metazoa</taxon>
        <taxon>Ecdysozoa</taxon>
        <taxon>Arthropoda</taxon>
        <taxon>Hexapoda</taxon>
        <taxon>Collembola</taxon>
        <taxon>Entomobryomorpha</taxon>
        <taxon>Isotomoidea</taxon>
        <taxon>Isotomidae</taxon>
        <taxon>Proisotominae</taxon>
        <taxon>Folsomia</taxon>
    </lineage>
</organism>
<evidence type="ECO:0008006" key="4">
    <source>
        <dbReference type="Google" id="ProtNLM"/>
    </source>
</evidence>
<accession>A0A226CU90</accession>
<feature type="transmembrane region" description="Helical" evidence="1">
    <location>
        <begin position="256"/>
        <end position="275"/>
    </location>
</feature>
<comment type="caution">
    <text evidence="2">The sequence shown here is derived from an EMBL/GenBank/DDBJ whole genome shotgun (WGS) entry which is preliminary data.</text>
</comment>